<feature type="compositionally biased region" description="Basic residues" evidence="1">
    <location>
        <begin position="76"/>
        <end position="85"/>
    </location>
</feature>
<dbReference type="Proteomes" id="UP000268070">
    <property type="component" value="Chromosome"/>
</dbReference>
<organism evidence="2 3">
    <name type="scientific">Alcaligenes aquatilis</name>
    <dbReference type="NCBI Taxonomy" id="323284"/>
    <lineage>
        <taxon>Bacteria</taxon>
        <taxon>Pseudomonadati</taxon>
        <taxon>Pseudomonadota</taxon>
        <taxon>Betaproteobacteria</taxon>
        <taxon>Burkholderiales</taxon>
        <taxon>Alcaligenaceae</taxon>
        <taxon>Alcaligenes</taxon>
    </lineage>
</organism>
<feature type="region of interest" description="Disordered" evidence="1">
    <location>
        <begin position="60"/>
        <end position="85"/>
    </location>
</feature>
<accession>A0A3G2HSQ0</accession>
<gene>
    <name evidence="2" type="ORF">D3M96_05730</name>
</gene>
<dbReference type="KEGG" id="aaqu:D3M96_05730"/>
<dbReference type="AlphaFoldDB" id="A0A3G2HSQ0"/>
<sequence>MLQAASPPDVTLALPAHQCRMKDVPVDDLYEAPFSDAASTRTAVGKSIARPSLPWRRILHADDTNGSSMDTERQTRHPLRRSRTG</sequence>
<dbReference type="EMBL" id="CP032153">
    <property type="protein sequence ID" value="AYN20077.1"/>
    <property type="molecule type" value="Genomic_DNA"/>
</dbReference>
<name>A0A3G2HSQ0_9BURK</name>
<protein>
    <submittedName>
        <fullName evidence="2">Uncharacterized protein</fullName>
    </submittedName>
</protein>
<proteinExistence type="predicted"/>
<evidence type="ECO:0000313" key="2">
    <source>
        <dbReference type="EMBL" id="AYN20077.1"/>
    </source>
</evidence>
<reference evidence="2 3" key="1">
    <citation type="submission" date="2018-09" db="EMBL/GenBank/DDBJ databases">
        <title>Complete genome sequence of the hydrocarbonoclastic bacterium Alcaligenes aquatilis QD168, isolated from a crude-oil polluted marine sediment of Central Chile.</title>
        <authorList>
            <person name="Duran R.E."/>
            <person name="Barra B."/>
            <person name="Salva-Serra F."/>
            <person name="Mendez V."/>
            <person name="Moore E.R.B."/>
            <person name="Seeger M."/>
        </authorList>
    </citation>
    <scope>NUCLEOTIDE SEQUENCE [LARGE SCALE GENOMIC DNA]</scope>
    <source>
        <strain evidence="2 3">QD168</strain>
    </source>
</reference>
<evidence type="ECO:0000256" key="1">
    <source>
        <dbReference type="SAM" id="MobiDB-lite"/>
    </source>
</evidence>
<evidence type="ECO:0000313" key="3">
    <source>
        <dbReference type="Proteomes" id="UP000268070"/>
    </source>
</evidence>